<dbReference type="OrthoDB" id="119730at2759"/>
<sequence>MNTRGAPDSASAPSSPSSRVNVAPSDSDPPAESPDVVDVTCGEEPWTATSARRTSDPPPLRASKRTSGKAVAGAASADARKGKKRLTRQQASAGGTTPKKSAREASKDSEADLEEKPAPLAAKKAKKTTSEATSAPTTDMQGPSGSRAERGAGQGFNLDTFMASFASSRASAESAPTVERAVTPVVPPPSLTPDILAELQALRDEVMRLRGVVAASRTTVDDGAAAVTATATAPNARGELPPHELRYLPNSNFPDGWKKAKGDYNLLQTHLLAASRMFRMFGSGKHISAMAFVLSLRELECVRFQASPAVLMAIFSGRLGSRGLTLMHFKEASEMECLEDGSANVNFASDFSAAANLPAVSIKCSTYEDILDAVHGLNAFGQEVWYDHMRKVTSRLRAFVARNKSADPGNTPARVRLTLLYANKFLGTALGHLQADDPQWWAGFCDALRGIDYQSTAWTMALVGVLTQTPDDDARVSRPRARQENDGRRETHRRPPIPDSIRRLISINRRGQEPCLLNVAGLPCSGGTAERCGNPRRMHKWPDALPTRLQE</sequence>
<dbReference type="Proteomes" id="UP000237271">
    <property type="component" value="Unassembled WGS sequence"/>
</dbReference>
<dbReference type="AlphaFoldDB" id="A0A2P4XV15"/>
<feature type="region of interest" description="Disordered" evidence="1">
    <location>
        <begin position="471"/>
        <end position="500"/>
    </location>
</feature>
<keyword evidence="3" id="KW-1185">Reference proteome</keyword>
<feature type="compositionally biased region" description="Basic and acidic residues" evidence="1">
    <location>
        <begin position="101"/>
        <end position="117"/>
    </location>
</feature>
<evidence type="ECO:0000313" key="3">
    <source>
        <dbReference type="Proteomes" id="UP000237271"/>
    </source>
</evidence>
<evidence type="ECO:0000256" key="1">
    <source>
        <dbReference type="SAM" id="MobiDB-lite"/>
    </source>
</evidence>
<organism evidence="2 3">
    <name type="scientific">Phytophthora palmivora</name>
    <dbReference type="NCBI Taxonomy" id="4796"/>
    <lineage>
        <taxon>Eukaryota</taxon>
        <taxon>Sar</taxon>
        <taxon>Stramenopiles</taxon>
        <taxon>Oomycota</taxon>
        <taxon>Peronosporomycetes</taxon>
        <taxon>Peronosporales</taxon>
        <taxon>Peronosporaceae</taxon>
        <taxon>Phytophthora</taxon>
    </lineage>
</organism>
<gene>
    <name evidence="2" type="ORF">PHPALM_14312</name>
</gene>
<protein>
    <submittedName>
        <fullName evidence="2">Uncharacterized protein</fullName>
    </submittedName>
</protein>
<reference evidence="2 3" key="1">
    <citation type="journal article" date="2017" name="Genome Biol. Evol.">
        <title>Phytophthora megakarya and P. palmivora, closely related causal agents of cacao black pod rot, underwent increases in genome sizes and gene numbers by different mechanisms.</title>
        <authorList>
            <person name="Ali S.S."/>
            <person name="Shao J."/>
            <person name="Lary D.J."/>
            <person name="Kronmiller B."/>
            <person name="Shen D."/>
            <person name="Strem M.D."/>
            <person name="Amoako-Attah I."/>
            <person name="Akrofi A.Y."/>
            <person name="Begoude B.A."/>
            <person name="Ten Hoopen G.M."/>
            <person name="Coulibaly K."/>
            <person name="Kebe B.I."/>
            <person name="Melnick R.L."/>
            <person name="Guiltinan M.J."/>
            <person name="Tyler B.M."/>
            <person name="Meinhardt L.W."/>
            <person name="Bailey B.A."/>
        </authorList>
    </citation>
    <scope>NUCLEOTIDE SEQUENCE [LARGE SCALE GENOMIC DNA]</scope>
    <source>
        <strain evidence="3">sbr112.9</strain>
    </source>
</reference>
<feature type="compositionally biased region" description="Polar residues" evidence="1">
    <location>
        <begin position="88"/>
        <end position="99"/>
    </location>
</feature>
<dbReference type="EMBL" id="NCKW01007871">
    <property type="protein sequence ID" value="POM69410.1"/>
    <property type="molecule type" value="Genomic_DNA"/>
</dbReference>
<name>A0A2P4XV15_9STRA</name>
<comment type="caution">
    <text evidence="2">The sequence shown here is derived from an EMBL/GenBank/DDBJ whole genome shotgun (WGS) entry which is preliminary data.</text>
</comment>
<feature type="compositionally biased region" description="Basic and acidic residues" evidence="1">
    <location>
        <begin position="472"/>
        <end position="489"/>
    </location>
</feature>
<feature type="compositionally biased region" description="Low complexity" evidence="1">
    <location>
        <begin position="1"/>
        <end position="39"/>
    </location>
</feature>
<feature type="compositionally biased region" description="Low complexity" evidence="1">
    <location>
        <begin position="68"/>
        <end position="77"/>
    </location>
</feature>
<feature type="region of interest" description="Disordered" evidence="1">
    <location>
        <begin position="1"/>
        <end position="153"/>
    </location>
</feature>
<accession>A0A2P4XV15</accession>
<proteinExistence type="predicted"/>
<evidence type="ECO:0000313" key="2">
    <source>
        <dbReference type="EMBL" id="POM69410.1"/>
    </source>
</evidence>